<keyword evidence="1" id="KW-0969">Cilium</keyword>
<dbReference type="GO" id="GO:0032259">
    <property type="term" value="P:methylation"/>
    <property type="evidence" value="ECO:0007669"/>
    <property type="project" value="UniProtKB-KW"/>
</dbReference>
<keyword evidence="1" id="KW-0489">Methyltransferase</keyword>
<dbReference type="RefSeq" id="WP_419187974.1">
    <property type="nucleotide sequence ID" value="NZ_CP036272.1"/>
</dbReference>
<reference evidence="1 2" key="1">
    <citation type="submission" date="2019-02" db="EMBL/GenBank/DDBJ databases">
        <title>Deep-cultivation of Planctomycetes and their phenomic and genomic characterization uncovers novel biology.</title>
        <authorList>
            <person name="Wiegand S."/>
            <person name="Jogler M."/>
            <person name="Boedeker C."/>
            <person name="Pinto D."/>
            <person name="Vollmers J."/>
            <person name="Rivas-Marin E."/>
            <person name="Kohn T."/>
            <person name="Peeters S.H."/>
            <person name="Heuer A."/>
            <person name="Rast P."/>
            <person name="Oberbeckmann S."/>
            <person name="Bunk B."/>
            <person name="Jeske O."/>
            <person name="Meyerdierks A."/>
            <person name="Storesund J.E."/>
            <person name="Kallscheuer N."/>
            <person name="Luecker S."/>
            <person name="Lage O.M."/>
            <person name="Pohl T."/>
            <person name="Merkel B.J."/>
            <person name="Hornburger P."/>
            <person name="Mueller R.-W."/>
            <person name="Bruemmer F."/>
            <person name="Labrenz M."/>
            <person name="Spormann A.M."/>
            <person name="Op den Camp H."/>
            <person name="Overmann J."/>
            <person name="Amann R."/>
            <person name="Jetten M.S.M."/>
            <person name="Mascher T."/>
            <person name="Medema M.H."/>
            <person name="Devos D.P."/>
            <person name="Kaster A.-K."/>
            <person name="Ovreas L."/>
            <person name="Rohde M."/>
            <person name="Galperin M.Y."/>
            <person name="Jogler C."/>
        </authorList>
    </citation>
    <scope>NUCLEOTIDE SEQUENCE [LARGE SCALE GENOMIC DNA]</scope>
    <source>
        <strain evidence="1 2">SV_7m_r</strain>
    </source>
</reference>
<name>A0A517SP58_9BACT</name>
<gene>
    <name evidence="1" type="ORF">SV7mr_03930</name>
</gene>
<proteinExistence type="predicted"/>
<accession>A0A517SP58</accession>
<dbReference type="Proteomes" id="UP000315003">
    <property type="component" value="Chromosome"/>
</dbReference>
<dbReference type="Pfam" id="PF03692">
    <property type="entry name" value="CxxCxxCC"/>
    <property type="match status" value="1"/>
</dbReference>
<dbReference type="GO" id="GO:0008168">
    <property type="term" value="F:methyltransferase activity"/>
    <property type="evidence" value="ECO:0007669"/>
    <property type="project" value="UniProtKB-KW"/>
</dbReference>
<protein>
    <submittedName>
        <fullName evidence="1">Flagellin N-methylase</fullName>
    </submittedName>
</protein>
<sequence length="150" mass="17972">MSTKRLNRDDVPSDQMLCDLCTAKCCRYFALPIDKPKSMKDFDYIRWYLLHDRATVFAEGSAWYLLVHTTCKHLRDDHRCGIYQTRPQICRDYTTDECEFDDDWCYDLYFESPEQIQDYAEALYGVHFPDQNHGGINKLRRRRQQELPVI</sequence>
<dbReference type="EMBL" id="CP036272">
    <property type="protein sequence ID" value="QDT57907.1"/>
    <property type="molecule type" value="Genomic_DNA"/>
</dbReference>
<keyword evidence="2" id="KW-1185">Reference proteome</keyword>
<evidence type="ECO:0000313" key="1">
    <source>
        <dbReference type="EMBL" id="QDT57907.1"/>
    </source>
</evidence>
<organism evidence="1 2">
    <name type="scientific">Stieleria bergensis</name>
    <dbReference type="NCBI Taxonomy" id="2528025"/>
    <lineage>
        <taxon>Bacteria</taxon>
        <taxon>Pseudomonadati</taxon>
        <taxon>Planctomycetota</taxon>
        <taxon>Planctomycetia</taxon>
        <taxon>Pirellulales</taxon>
        <taxon>Pirellulaceae</taxon>
        <taxon>Stieleria</taxon>
    </lineage>
</organism>
<keyword evidence="1" id="KW-0282">Flagellum</keyword>
<keyword evidence="1" id="KW-0966">Cell projection</keyword>
<evidence type="ECO:0000313" key="2">
    <source>
        <dbReference type="Proteomes" id="UP000315003"/>
    </source>
</evidence>
<keyword evidence="1" id="KW-0808">Transferase</keyword>
<dbReference type="InterPro" id="IPR005358">
    <property type="entry name" value="Puta_zinc/iron-chelating_dom"/>
</dbReference>
<dbReference type="AlphaFoldDB" id="A0A517SP58"/>